<keyword evidence="4" id="KW-1185">Reference proteome</keyword>
<sequence length="121" mass="13950">MDNKKVVAQFCEYYYTNFARDRSRLESLYVDQSMLTFQGTSFKGRSAIKEKMVEGIRFGTVKHENMNFEFQPFLESGILVLVTGAMSTDGDRALPFSEAFTLAKKDGRYIIVNQIFRFNSL</sequence>
<dbReference type="CDD" id="cd00780">
    <property type="entry name" value="NTF2"/>
    <property type="match status" value="1"/>
</dbReference>
<dbReference type="InterPro" id="IPR045875">
    <property type="entry name" value="NTF2"/>
</dbReference>
<protein>
    <recommendedName>
        <fullName evidence="1">Nuclear transport factor 2</fullName>
        <shortName evidence="1">NTF-2</shortName>
    </recommendedName>
</protein>
<dbReference type="SUPFAM" id="SSF54427">
    <property type="entry name" value="NTF2-like"/>
    <property type="match status" value="1"/>
</dbReference>
<accession>A0ABQ5K2I7</accession>
<evidence type="ECO:0000256" key="1">
    <source>
        <dbReference type="RuleBase" id="RU369002"/>
    </source>
</evidence>
<evidence type="ECO:0000313" key="3">
    <source>
        <dbReference type="EMBL" id="GKT21510.1"/>
    </source>
</evidence>
<dbReference type="PANTHER" id="PTHR12612">
    <property type="entry name" value="NUCLEAR TRANSPORT FACTOR 2"/>
    <property type="match status" value="1"/>
</dbReference>
<gene>
    <name evidence="3" type="ORF">ADUPG1_011922</name>
</gene>
<keyword evidence="1" id="KW-0653">Protein transport</keyword>
<comment type="subcellular location">
    <subcellularLocation>
        <location evidence="1">Cytoplasm</location>
    </subcellularLocation>
    <subcellularLocation>
        <location evidence="1">Nucleus</location>
    </subcellularLocation>
</comment>
<dbReference type="InterPro" id="IPR002075">
    <property type="entry name" value="NTF2_dom"/>
</dbReference>
<dbReference type="Pfam" id="PF02136">
    <property type="entry name" value="NTF2"/>
    <property type="match status" value="1"/>
</dbReference>
<name>A0ABQ5K2I7_9EUKA</name>
<dbReference type="EMBL" id="BQXS01012323">
    <property type="protein sequence ID" value="GKT21510.1"/>
    <property type="molecule type" value="Genomic_DNA"/>
</dbReference>
<comment type="function">
    <text evidence="1">Has a role in nuclear-cytoplasmic transport of proteins and mRNAs.</text>
</comment>
<reference evidence="3" key="1">
    <citation type="submission" date="2022-03" db="EMBL/GenBank/DDBJ databases">
        <title>Draft genome sequence of Aduncisulcus paluster, a free-living microaerophilic Fornicata.</title>
        <authorList>
            <person name="Yuyama I."/>
            <person name="Kume K."/>
            <person name="Tamura T."/>
            <person name="Inagaki Y."/>
            <person name="Hashimoto T."/>
        </authorList>
    </citation>
    <scope>NUCLEOTIDE SEQUENCE</scope>
    <source>
        <strain evidence="3">NY0171</strain>
    </source>
</reference>
<keyword evidence="1" id="KW-0539">Nucleus</keyword>
<dbReference type="InterPro" id="IPR018222">
    <property type="entry name" value="Nuclear_transport_factor_2_euk"/>
</dbReference>
<dbReference type="InterPro" id="IPR032710">
    <property type="entry name" value="NTF2-like_dom_sf"/>
</dbReference>
<evidence type="ECO:0000313" key="4">
    <source>
        <dbReference type="Proteomes" id="UP001057375"/>
    </source>
</evidence>
<keyword evidence="1" id="KW-0963">Cytoplasm</keyword>
<dbReference type="Proteomes" id="UP001057375">
    <property type="component" value="Unassembled WGS sequence"/>
</dbReference>
<dbReference type="PROSITE" id="PS50177">
    <property type="entry name" value="NTF2_DOMAIN"/>
    <property type="match status" value="1"/>
</dbReference>
<dbReference type="Gene3D" id="3.10.450.50">
    <property type="match status" value="1"/>
</dbReference>
<feature type="domain" description="NTF2" evidence="2">
    <location>
        <begin position="6"/>
        <end position="118"/>
    </location>
</feature>
<evidence type="ECO:0000259" key="2">
    <source>
        <dbReference type="PROSITE" id="PS50177"/>
    </source>
</evidence>
<organism evidence="3 4">
    <name type="scientific">Aduncisulcus paluster</name>
    <dbReference type="NCBI Taxonomy" id="2918883"/>
    <lineage>
        <taxon>Eukaryota</taxon>
        <taxon>Metamonada</taxon>
        <taxon>Carpediemonas-like organisms</taxon>
        <taxon>Aduncisulcus</taxon>
    </lineage>
</organism>
<keyword evidence="1" id="KW-0813">Transport</keyword>
<comment type="caution">
    <text evidence="3">The sequence shown here is derived from an EMBL/GenBank/DDBJ whole genome shotgun (WGS) entry which is preliminary data.</text>
</comment>
<proteinExistence type="predicted"/>